<dbReference type="AlphaFoldDB" id="A0A427Y713"/>
<dbReference type="InterPro" id="IPR045888">
    <property type="entry name" value="Erv"/>
</dbReference>
<feature type="region of interest" description="Disordered" evidence="5">
    <location>
        <begin position="567"/>
        <end position="591"/>
    </location>
</feature>
<evidence type="ECO:0000259" key="8">
    <source>
        <dbReference type="Pfam" id="PF13850"/>
    </source>
</evidence>
<evidence type="ECO:0000313" key="10">
    <source>
        <dbReference type="Proteomes" id="UP000279236"/>
    </source>
</evidence>
<dbReference type="EMBL" id="RSCE01000002">
    <property type="protein sequence ID" value="RSH86879.1"/>
    <property type="molecule type" value="Genomic_DNA"/>
</dbReference>
<dbReference type="GO" id="GO:0006890">
    <property type="term" value="P:retrograde vesicle-mediated transport, Golgi to endoplasmic reticulum"/>
    <property type="evidence" value="ECO:0007669"/>
    <property type="project" value="TreeGrafter"/>
</dbReference>
<comment type="caution">
    <text evidence="9">The sequence shown here is derived from an EMBL/GenBank/DDBJ whole genome shotgun (WGS) entry which is preliminary data.</text>
</comment>
<evidence type="ECO:0000256" key="2">
    <source>
        <dbReference type="ARBA" id="ARBA00022692"/>
    </source>
</evidence>
<evidence type="ECO:0000256" key="5">
    <source>
        <dbReference type="SAM" id="MobiDB-lite"/>
    </source>
</evidence>
<feature type="domain" description="Endoplasmic reticulum vesicle transporter N-terminal" evidence="8">
    <location>
        <begin position="34"/>
        <end position="121"/>
    </location>
</feature>
<keyword evidence="3 6" id="KW-1133">Transmembrane helix</keyword>
<dbReference type="Proteomes" id="UP000279236">
    <property type="component" value="Unassembled WGS sequence"/>
</dbReference>
<dbReference type="PANTHER" id="PTHR10984:SF81">
    <property type="entry name" value="ER-DERIVED VESICLES PROTEIN ERV41"/>
    <property type="match status" value="1"/>
</dbReference>
<evidence type="ECO:0000256" key="4">
    <source>
        <dbReference type="ARBA" id="ARBA00023136"/>
    </source>
</evidence>
<evidence type="ECO:0000256" key="3">
    <source>
        <dbReference type="ARBA" id="ARBA00022989"/>
    </source>
</evidence>
<dbReference type="GO" id="GO:0006888">
    <property type="term" value="P:endoplasmic reticulum to Golgi vesicle-mediated transport"/>
    <property type="evidence" value="ECO:0007669"/>
    <property type="project" value="TreeGrafter"/>
</dbReference>
<dbReference type="GO" id="GO:0005789">
    <property type="term" value="C:endoplasmic reticulum membrane"/>
    <property type="evidence" value="ECO:0007669"/>
    <property type="project" value="TreeGrafter"/>
</dbReference>
<sequence>MFEPHLDHQAGSSSSYHDDDKPSLLDELDKIAPIKSFDAFPKVQSTYTVRSRRGGVLTALVCSIIFLLVLNDLGEFLYGAPDYSFRVDPGIGHDLQLNVDLTVAMPCRYLSIDLRDAVGDRLHLSGDFAKEGTIFNAGKATSMKLVSATQAISASKVISDARRSTPNQKRGSLSGLKALFSSKGNAQKQHAEYRPTHNKVDDGPACRIYGSVEVKKVTGNLHITTLGHGYMSFEHTDHALMNVSHVIHEFSFGPFFPAIAQPLDLSLESTDEPFTAFQYFLRIVPTTYIDASRRKLVTSQYAGIPGIFFKYDLEPMTVTIRERTTTLYQFLIRLVGVVGGVWMVAAFGLRVANRAQRRWLRQLTWGPPLSMKRVDKDRFYKELSRKASNSHTFVAPKPLQTAYLNSSEGLWSADASPSFHLNSDDSMDNLARYRRTLDDGAYPSPLGRASYSTSSSLIPREPYPLRLSDPERFRHTREPEWVAPTVREYDLQNAAMEQQRDREYAANLERELHLSKSREQQLLEHLHSEEQQARANLPAQQHLATEVEKLEDRIKDLQSSLETEIDKRQEAEKKEQSPIKHQSTLAREKNEQEAKFTALEGRLKATADEKALLQRRLEEATDSNVKSKYEQLIREKKTLDERLLLANAEVAKLQDKINMMRFDHNALQRQVEELRLKSKVTSAARHALVQQLKADKDALIRENAILKQTNEHLRSMAISHSTKLGSSGSRRSKRDLGVDSAMSNGSNGVVSAATFNSQASSPSQRSSPDNDPY</sequence>
<keyword evidence="2 6" id="KW-0812">Transmembrane</keyword>
<dbReference type="GO" id="GO:0000139">
    <property type="term" value="C:Golgi membrane"/>
    <property type="evidence" value="ECO:0007669"/>
    <property type="project" value="TreeGrafter"/>
</dbReference>
<dbReference type="InterPro" id="IPR012936">
    <property type="entry name" value="Erv_C"/>
</dbReference>
<dbReference type="GO" id="GO:0030134">
    <property type="term" value="C:COPII-coated ER to Golgi transport vesicle"/>
    <property type="evidence" value="ECO:0007669"/>
    <property type="project" value="TreeGrafter"/>
</dbReference>
<dbReference type="RefSeq" id="XP_028479664.1">
    <property type="nucleotide sequence ID" value="XM_028620692.1"/>
</dbReference>
<evidence type="ECO:0000259" key="7">
    <source>
        <dbReference type="Pfam" id="PF07970"/>
    </source>
</evidence>
<evidence type="ECO:0000256" key="1">
    <source>
        <dbReference type="ARBA" id="ARBA00004370"/>
    </source>
</evidence>
<dbReference type="Pfam" id="PF13850">
    <property type="entry name" value="ERGIC_N"/>
    <property type="match status" value="1"/>
</dbReference>
<feature type="region of interest" description="Disordered" evidence="5">
    <location>
        <begin position="719"/>
        <end position="773"/>
    </location>
</feature>
<dbReference type="GeneID" id="39589700"/>
<gene>
    <name evidence="9" type="ORF">EHS24_005157</name>
</gene>
<reference evidence="9 10" key="1">
    <citation type="submission" date="2018-11" db="EMBL/GenBank/DDBJ databases">
        <title>Genome sequence of Apiotrichum porosum DSM 27194.</title>
        <authorList>
            <person name="Aliyu H."/>
            <person name="Gorte O."/>
            <person name="Ochsenreither K."/>
        </authorList>
    </citation>
    <scope>NUCLEOTIDE SEQUENCE [LARGE SCALE GENOMIC DNA]</scope>
    <source>
        <strain evidence="9 10">DSM 27194</strain>
    </source>
</reference>
<evidence type="ECO:0008006" key="11">
    <source>
        <dbReference type="Google" id="ProtNLM"/>
    </source>
</evidence>
<feature type="compositionally biased region" description="Low complexity" evidence="5">
    <location>
        <begin position="757"/>
        <end position="767"/>
    </location>
</feature>
<feature type="compositionally biased region" description="Polar residues" evidence="5">
    <location>
        <begin position="741"/>
        <end position="756"/>
    </location>
</feature>
<evidence type="ECO:0000256" key="6">
    <source>
        <dbReference type="SAM" id="Phobius"/>
    </source>
</evidence>
<feature type="domain" description="Endoplasmic reticulum vesicle transporter C-terminal" evidence="7">
    <location>
        <begin position="197"/>
        <end position="346"/>
    </location>
</feature>
<feature type="region of interest" description="Disordered" evidence="5">
    <location>
        <begin position="1"/>
        <end position="21"/>
    </location>
</feature>
<protein>
    <recommendedName>
        <fullName evidence="11">Endoplasmic reticulum-Golgi intermediate compartment protein 2</fullName>
    </recommendedName>
</protein>
<keyword evidence="10" id="KW-1185">Reference proteome</keyword>
<dbReference type="Pfam" id="PF07970">
    <property type="entry name" value="COPIIcoated_ERV"/>
    <property type="match status" value="1"/>
</dbReference>
<feature type="transmembrane region" description="Helical" evidence="6">
    <location>
        <begin position="330"/>
        <end position="352"/>
    </location>
</feature>
<keyword evidence="4 6" id="KW-0472">Membrane</keyword>
<dbReference type="STRING" id="105984.A0A427Y713"/>
<evidence type="ECO:0000313" key="9">
    <source>
        <dbReference type="EMBL" id="RSH86879.1"/>
    </source>
</evidence>
<dbReference type="PANTHER" id="PTHR10984">
    <property type="entry name" value="ENDOPLASMIC RETICULUM-GOLGI INTERMEDIATE COMPARTMENT PROTEIN"/>
    <property type="match status" value="1"/>
</dbReference>
<organism evidence="9 10">
    <name type="scientific">Apiotrichum porosum</name>
    <dbReference type="NCBI Taxonomy" id="105984"/>
    <lineage>
        <taxon>Eukaryota</taxon>
        <taxon>Fungi</taxon>
        <taxon>Dikarya</taxon>
        <taxon>Basidiomycota</taxon>
        <taxon>Agaricomycotina</taxon>
        <taxon>Tremellomycetes</taxon>
        <taxon>Trichosporonales</taxon>
        <taxon>Trichosporonaceae</taxon>
        <taxon>Apiotrichum</taxon>
    </lineage>
</organism>
<name>A0A427Y713_9TREE</name>
<feature type="compositionally biased region" description="Basic and acidic residues" evidence="5">
    <location>
        <begin position="567"/>
        <end position="578"/>
    </location>
</feature>
<comment type="subcellular location">
    <subcellularLocation>
        <location evidence="1">Membrane</location>
    </subcellularLocation>
</comment>
<dbReference type="InterPro" id="IPR039542">
    <property type="entry name" value="Erv_N"/>
</dbReference>
<accession>A0A427Y713</accession>
<proteinExistence type="predicted"/>
<dbReference type="OrthoDB" id="5541786at2759"/>